<keyword evidence="1" id="KW-1133">Transmembrane helix</keyword>
<keyword evidence="3" id="KW-1185">Reference proteome</keyword>
<protein>
    <submittedName>
        <fullName evidence="2">Uncharacterized protein</fullName>
    </submittedName>
</protein>
<sequence>MYTRAIYYFGFMASSLPFAGVKIINRSYTRLENFALAKKRINFLN</sequence>
<dbReference type="AlphaFoldDB" id="A0A1G7A0K4"/>
<reference evidence="2 3" key="1">
    <citation type="submission" date="2016-10" db="EMBL/GenBank/DDBJ databases">
        <authorList>
            <person name="de Groot N.N."/>
        </authorList>
    </citation>
    <scope>NUCLEOTIDE SEQUENCE [LARGE SCALE GENOMIC DNA]</scope>
    <source>
        <strain evidence="2 3">DSM 23421</strain>
    </source>
</reference>
<keyword evidence="1" id="KW-0472">Membrane</keyword>
<evidence type="ECO:0000313" key="2">
    <source>
        <dbReference type="EMBL" id="SDE08310.1"/>
    </source>
</evidence>
<dbReference type="Proteomes" id="UP000199109">
    <property type="component" value="Unassembled WGS sequence"/>
</dbReference>
<evidence type="ECO:0000256" key="1">
    <source>
        <dbReference type="SAM" id="Phobius"/>
    </source>
</evidence>
<gene>
    <name evidence="2" type="ORF">SAMN05421636_103180</name>
</gene>
<organism evidence="2 3">
    <name type="scientific">Pricia antarctica</name>
    <dbReference type="NCBI Taxonomy" id="641691"/>
    <lineage>
        <taxon>Bacteria</taxon>
        <taxon>Pseudomonadati</taxon>
        <taxon>Bacteroidota</taxon>
        <taxon>Flavobacteriia</taxon>
        <taxon>Flavobacteriales</taxon>
        <taxon>Flavobacteriaceae</taxon>
        <taxon>Pricia</taxon>
    </lineage>
</organism>
<feature type="transmembrane region" description="Helical" evidence="1">
    <location>
        <begin position="6"/>
        <end position="24"/>
    </location>
</feature>
<accession>A0A1G7A0K4</accession>
<name>A0A1G7A0K4_9FLAO</name>
<proteinExistence type="predicted"/>
<evidence type="ECO:0000313" key="3">
    <source>
        <dbReference type="Proteomes" id="UP000199109"/>
    </source>
</evidence>
<keyword evidence="1" id="KW-0812">Transmembrane</keyword>
<dbReference type="EMBL" id="FNAO01000003">
    <property type="protein sequence ID" value="SDE08310.1"/>
    <property type="molecule type" value="Genomic_DNA"/>
</dbReference>